<dbReference type="InterPro" id="IPR029063">
    <property type="entry name" value="SAM-dependent_MTases_sf"/>
</dbReference>
<keyword evidence="1 4" id="KW-0489">Methyltransferase</keyword>
<feature type="domain" description="Methyltransferase" evidence="6">
    <location>
        <begin position="450"/>
        <end position="554"/>
    </location>
</feature>
<dbReference type="PANTHER" id="PTHR11006:SF4">
    <property type="entry name" value="PROTEIN ARGININE N-METHYLTRANSFERASE 7"/>
    <property type="match status" value="1"/>
</dbReference>
<proteinExistence type="predicted"/>
<dbReference type="GO" id="GO:0016274">
    <property type="term" value="F:protein-arginine N-methyltransferase activity"/>
    <property type="evidence" value="ECO:0007669"/>
    <property type="project" value="InterPro"/>
</dbReference>
<evidence type="ECO:0000256" key="2">
    <source>
        <dbReference type="ARBA" id="ARBA00022679"/>
    </source>
</evidence>
<evidence type="ECO:0000259" key="7">
    <source>
        <dbReference type="Pfam" id="PF22528"/>
    </source>
</evidence>
<dbReference type="CDD" id="cd02440">
    <property type="entry name" value="AdoMet_MTases"/>
    <property type="match status" value="1"/>
</dbReference>
<dbReference type="PROSITE" id="PS51678">
    <property type="entry name" value="SAM_MT_PRMT"/>
    <property type="match status" value="1"/>
</dbReference>
<dbReference type="SUPFAM" id="SSF53335">
    <property type="entry name" value="S-adenosyl-L-methionine-dependent methyltransferases"/>
    <property type="match status" value="1"/>
</dbReference>
<name>A0A813AA59_9DINO</name>
<evidence type="ECO:0000256" key="3">
    <source>
        <dbReference type="ARBA" id="ARBA00022691"/>
    </source>
</evidence>
<evidence type="ECO:0000313" key="9">
    <source>
        <dbReference type="Proteomes" id="UP000601435"/>
    </source>
</evidence>
<keyword evidence="2 4" id="KW-0808">Transferase</keyword>
<dbReference type="Pfam" id="PF22528">
    <property type="entry name" value="PRMT_C"/>
    <property type="match status" value="1"/>
</dbReference>
<dbReference type="Pfam" id="PF13649">
    <property type="entry name" value="Methyltransf_25"/>
    <property type="match status" value="1"/>
</dbReference>
<dbReference type="Pfam" id="PF06391">
    <property type="entry name" value="MAT1"/>
    <property type="match status" value="1"/>
</dbReference>
<dbReference type="InterPro" id="IPR015877">
    <property type="entry name" value="MAT1_centre"/>
</dbReference>
<dbReference type="Gene3D" id="3.40.50.150">
    <property type="entry name" value="Vaccinia Virus protein VP39"/>
    <property type="match status" value="1"/>
</dbReference>
<dbReference type="PANTHER" id="PTHR11006">
    <property type="entry name" value="PROTEIN ARGININE N-METHYLTRANSFERASE"/>
    <property type="match status" value="1"/>
</dbReference>
<evidence type="ECO:0000256" key="4">
    <source>
        <dbReference type="PROSITE-ProRule" id="PRU01015"/>
    </source>
</evidence>
<feature type="domain" description="MAT1 centre" evidence="5">
    <location>
        <begin position="7"/>
        <end position="94"/>
    </location>
</feature>
<keyword evidence="9" id="KW-1185">Reference proteome</keyword>
<protein>
    <submittedName>
        <fullName evidence="8">PRMT11 protein</fullName>
    </submittedName>
</protein>
<dbReference type="Proteomes" id="UP000601435">
    <property type="component" value="Unassembled WGS sequence"/>
</dbReference>
<sequence length="747" mass="82132">MPRECREVDRELKVRRQIREIYCKTAQDFPSGDDWDEYLLLREDIIYRLVNGSKEEVQDTWHEIERYKAHHAESIRQMQRMRPKKVLERMAAVIKSEGNFASKVNADWLDRTALVSNHPFQEQYDSLLGDMPRSPDASLATVGTASPLTPQPLMAGAKGDSARRCSGGGQLSGLSEKKAKLGLHCAGGSKHGDNLLSHDAIRQCPHLCHAEMWQEPTARYWKYTMWCQNESQATQWQITSNEQAKEMLTADIAKATASISSAALHLADIAQYESTDEADLKAQLLTSINLGSTFPQHDAFTVMGLEPLSKLVADSESESRQGLGCCGCAATPPRLYFGDARALWQGQLRPFSSLPGQYDKESKMSFNDLLTLFASFAFSLKMKVFFPSSAEILGAGWHPGDAFAEEIAPKLPEDSGAYSDLGTHREMIEDRVRTEAFREAIFRTCKDKIVLEVGCGTGILSVFAAQAGARRVIAVEANAEMADLAREVVAANSLASSIVILEGAVEEVASLVDEALAHDKADVVLSEWMGFMLVCEDMFPSVAFARDRWLAEGGAMLPARCSLHVAPFSHVSLVERQTGFWGTSPFGVDLSPLAFHALDQHVLQPVIDTLQAEAVLGDCRKLFTLNCKEASAADGKAGCGTFTTAITRPGRLHGLAVWFSCELCSGVAFCTAPEAAATHWEQTLLFFDPASEVMELEVSKGDKIEGELRWLVEGRDLGVVMTGEVSTTMDSEISRLKFGRRLVLNVM</sequence>
<organism evidence="8 9">
    <name type="scientific">Symbiodinium necroappetens</name>
    <dbReference type="NCBI Taxonomy" id="1628268"/>
    <lineage>
        <taxon>Eukaryota</taxon>
        <taxon>Sar</taxon>
        <taxon>Alveolata</taxon>
        <taxon>Dinophyceae</taxon>
        <taxon>Suessiales</taxon>
        <taxon>Symbiodiniaceae</taxon>
        <taxon>Symbiodinium</taxon>
    </lineage>
</organism>
<dbReference type="InterPro" id="IPR041698">
    <property type="entry name" value="Methyltransf_25"/>
</dbReference>
<dbReference type="Gene3D" id="2.70.160.11">
    <property type="entry name" value="Hnrnp arginine n-methyltransferase1"/>
    <property type="match status" value="1"/>
</dbReference>
<keyword evidence="3 4" id="KW-0949">S-adenosyl-L-methionine</keyword>
<evidence type="ECO:0000313" key="8">
    <source>
        <dbReference type="EMBL" id="CAE7861426.1"/>
    </source>
</evidence>
<accession>A0A813AA59</accession>
<dbReference type="AlphaFoldDB" id="A0A813AA59"/>
<dbReference type="GO" id="GO:0032259">
    <property type="term" value="P:methylation"/>
    <property type="evidence" value="ECO:0007669"/>
    <property type="project" value="UniProtKB-KW"/>
</dbReference>
<dbReference type="EMBL" id="CAJNJA010057241">
    <property type="protein sequence ID" value="CAE7861426.1"/>
    <property type="molecule type" value="Genomic_DNA"/>
</dbReference>
<evidence type="ECO:0000259" key="5">
    <source>
        <dbReference type="Pfam" id="PF06391"/>
    </source>
</evidence>
<comment type="caution">
    <text evidence="8">The sequence shown here is derived from an EMBL/GenBank/DDBJ whole genome shotgun (WGS) entry which is preliminary data.</text>
</comment>
<dbReference type="InterPro" id="IPR055135">
    <property type="entry name" value="PRMT_dom"/>
</dbReference>
<dbReference type="InterPro" id="IPR025799">
    <property type="entry name" value="Arg_MeTrfase"/>
</dbReference>
<feature type="domain" description="Protein arginine N-methyltransferase" evidence="7">
    <location>
        <begin position="560"/>
        <end position="708"/>
    </location>
</feature>
<dbReference type="OrthoDB" id="5963at2759"/>
<dbReference type="GO" id="GO:0042054">
    <property type="term" value="F:histone methyltransferase activity"/>
    <property type="evidence" value="ECO:0007669"/>
    <property type="project" value="TreeGrafter"/>
</dbReference>
<evidence type="ECO:0000259" key="6">
    <source>
        <dbReference type="Pfam" id="PF13649"/>
    </source>
</evidence>
<evidence type="ECO:0000256" key="1">
    <source>
        <dbReference type="ARBA" id="ARBA00022603"/>
    </source>
</evidence>
<reference evidence="8" key="1">
    <citation type="submission" date="2021-02" db="EMBL/GenBank/DDBJ databases">
        <authorList>
            <person name="Dougan E. K."/>
            <person name="Rhodes N."/>
            <person name="Thang M."/>
            <person name="Chan C."/>
        </authorList>
    </citation>
    <scope>NUCLEOTIDE SEQUENCE</scope>
</reference>
<gene>
    <name evidence="8" type="primary">PRMT11</name>
    <name evidence="8" type="ORF">SNEC2469_LOCUS27293</name>
</gene>